<comment type="caution">
    <text evidence="3">The sequence shown here is derived from an EMBL/GenBank/DDBJ whole genome shotgun (WGS) entry which is preliminary data.</text>
</comment>
<dbReference type="InterPro" id="IPR057446">
    <property type="entry name" value="PH_bac"/>
</dbReference>
<dbReference type="EMBL" id="JAGSXH010000087">
    <property type="protein sequence ID" value="MBS2965519.1"/>
    <property type="molecule type" value="Genomic_DNA"/>
</dbReference>
<dbReference type="Proteomes" id="UP000677913">
    <property type="component" value="Unassembled WGS sequence"/>
</dbReference>
<dbReference type="AlphaFoldDB" id="A0A8J7WSV1"/>
<name>A0A8J7WSV1_9ACTN</name>
<dbReference type="RefSeq" id="WP_211469873.1">
    <property type="nucleotide sequence ID" value="NZ_JAGSXH010000087.1"/>
</dbReference>
<sequence length="189" mass="19804">MITAAGPSAVAASAARSAPVTHWGGRVLAMLLILALLSGGYWLMWRGWKNRAARQAGLPVPSSVPPDGDELGEPVEGVYASTTKHGDWLDRIAVHGLGVRGSAWVRVGRSGVLFEREAAPDVFVPAEDVQAVQTAPGIAGKVTGGEGLVVLTWRLGGHVLDTGFQPRAKADRARLIDGVDALLTERTNG</sequence>
<reference evidence="3" key="1">
    <citation type="submission" date="2021-04" db="EMBL/GenBank/DDBJ databases">
        <title>Genome based classification of Actinospica acidithermotolerans sp. nov., an actinobacterium isolated from an Indonesian hot spring.</title>
        <authorList>
            <person name="Kusuma A.B."/>
            <person name="Putra K.E."/>
            <person name="Nafisah S."/>
            <person name="Loh J."/>
            <person name="Nouioui I."/>
            <person name="Goodfellow M."/>
        </authorList>
    </citation>
    <scope>NUCLEOTIDE SEQUENCE</scope>
    <source>
        <strain evidence="3">DSM 45618</strain>
    </source>
</reference>
<evidence type="ECO:0000313" key="4">
    <source>
        <dbReference type="Proteomes" id="UP000677913"/>
    </source>
</evidence>
<evidence type="ECO:0000259" key="2">
    <source>
        <dbReference type="Pfam" id="PF25362"/>
    </source>
</evidence>
<feature type="transmembrane region" description="Helical" evidence="1">
    <location>
        <begin position="27"/>
        <end position="45"/>
    </location>
</feature>
<keyword evidence="1" id="KW-1133">Transmembrane helix</keyword>
<protein>
    <recommendedName>
        <fullName evidence="2">PH domain-containing protein</fullName>
    </recommendedName>
</protein>
<keyword evidence="4" id="KW-1185">Reference proteome</keyword>
<gene>
    <name evidence="3" type="ORF">KGA66_20890</name>
</gene>
<evidence type="ECO:0000256" key="1">
    <source>
        <dbReference type="SAM" id="Phobius"/>
    </source>
</evidence>
<keyword evidence="1" id="KW-0472">Membrane</keyword>
<organism evidence="3 4">
    <name type="scientific">Actinocrinis puniceicyclus</name>
    <dbReference type="NCBI Taxonomy" id="977794"/>
    <lineage>
        <taxon>Bacteria</taxon>
        <taxon>Bacillati</taxon>
        <taxon>Actinomycetota</taxon>
        <taxon>Actinomycetes</taxon>
        <taxon>Catenulisporales</taxon>
        <taxon>Actinospicaceae</taxon>
        <taxon>Actinocrinis</taxon>
    </lineage>
</organism>
<dbReference type="Pfam" id="PF25362">
    <property type="entry name" value="bPH_11"/>
    <property type="match status" value="1"/>
</dbReference>
<keyword evidence="1" id="KW-0812">Transmembrane</keyword>
<feature type="domain" description="PH" evidence="2">
    <location>
        <begin position="66"/>
        <end position="177"/>
    </location>
</feature>
<proteinExistence type="predicted"/>
<accession>A0A8J7WSV1</accession>
<evidence type="ECO:0000313" key="3">
    <source>
        <dbReference type="EMBL" id="MBS2965519.1"/>
    </source>
</evidence>